<evidence type="ECO:0000313" key="2">
    <source>
        <dbReference type="Proteomes" id="UP001194579"/>
    </source>
</evidence>
<evidence type="ECO:0000313" key="1">
    <source>
        <dbReference type="EMBL" id="MBI0555768.1"/>
    </source>
</evidence>
<name>A0ABS0S3G1_PECPM</name>
<accession>A0ABS0S3G1</accession>
<gene>
    <name evidence="1" type="ORF">F6Q06_14935</name>
</gene>
<dbReference type="Proteomes" id="UP001194579">
    <property type="component" value="Unassembled WGS sequence"/>
</dbReference>
<protein>
    <submittedName>
        <fullName evidence="1">Uncharacterized protein</fullName>
    </submittedName>
</protein>
<proteinExistence type="predicted"/>
<keyword evidence="2" id="KW-1185">Reference proteome</keyword>
<dbReference type="RefSeq" id="WP_081440022.1">
    <property type="nucleotide sequence ID" value="NZ_QESW01000001.1"/>
</dbReference>
<dbReference type="EMBL" id="WABS01000030">
    <property type="protein sequence ID" value="MBI0555768.1"/>
    <property type="molecule type" value="Genomic_DNA"/>
</dbReference>
<dbReference type="NCBIfam" id="TIGR01643">
    <property type="entry name" value="YD_repeat_2x"/>
    <property type="match status" value="1"/>
</dbReference>
<comment type="caution">
    <text evidence="1">The sequence shown here is derived from an EMBL/GenBank/DDBJ whole genome shotgun (WGS) entry which is preliminary data.</text>
</comment>
<organism evidence="1 2">
    <name type="scientific">Pectobacterium parmentieri</name>
    <dbReference type="NCBI Taxonomy" id="1905730"/>
    <lineage>
        <taxon>Bacteria</taxon>
        <taxon>Pseudomonadati</taxon>
        <taxon>Pseudomonadota</taxon>
        <taxon>Gammaproteobacteria</taxon>
        <taxon>Enterobacterales</taxon>
        <taxon>Pectobacteriaceae</taxon>
        <taxon>Pectobacterium</taxon>
    </lineage>
</organism>
<sequence>MLTRVIYPDGRRETLHWNAHGQLQAWRDTQNSEVRWQYNGLTLYRWF</sequence>
<dbReference type="InterPro" id="IPR006530">
    <property type="entry name" value="YD"/>
</dbReference>
<reference evidence="2" key="1">
    <citation type="submission" date="2023-07" db="EMBL/GenBank/DDBJ databases">
        <title>Identification of Pectobacterium versatile causing blackleg of potato from New York State with a whole genome sequencing approach.</title>
        <authorList>
            <person name="Ma X."/>
            <person name="Swingle B."/>
        </authorList>
    </citation>
    <scope>NUCLEOTIDE SEQUENCE [LARGE SCALE GENOMIC DNA]</scope>
    <source>
        <strain evidence="2">NY1588A</strain>
    </source>
</reference>